<dbReference type="RefSeq" id="WP_034649405.1">
    <property type="nucleotide sequence ID" value="NZ_CP009920.1"/>
</dbReference>
<gene>
    <name evidence="3" type="ORF">BG04_924</name>
</gene>
<sequence length="207" mass="22782">MKWIGGVFTFSFILFMSSWFAQSAIANSSTDFVGKMAETKSAQSLKSSGTASTPLPSQLIIPKLHIKAFIKGMGLTNQGEMSVPDNGHDVAWFKLGARPGEEGNAVIAGHVDDQKGPAIFYHLDKLTKGDEILVTDQQGDQLTFVVTNKASYPRDSAPIREIFGPTFQHQLNLITCTGTFDHKQKTHERRLVIYTSLRPEKTADVSH</sequence>
<dbReference type="GeneID" id="93644405"/>
<dbReference type="InterPro" id="IPR005754">
    <property type="entry name" value="Sortase"/>
</dbReference>
<name>A0A0B6AIC4_PRIM2</name>
<dbReference type="InterPro" id="IPR023365">
    <property type="entry name" value="Sortase_dom-sf"/>
</dbReference>
<dbReference type="Pfam" id="PF04203">
    <property type="entry name" value="Sortase"/>
    <property type="match status" value="1"/>
</dbReference>
<dbReference type="Gene3D" id="2.40.260.10">
    <property type="entry name" value="Sortase"/>
    <property type="match status" value="1"/>
</dbReference>
<evidence type="ECO:0000313" key="4">
    <source>
        <dbReference type="Proteomes" id="UP000031829"/>
    </source>
</evidence>
<reference evidence="3 4" key="1">
    <citation type="journal article" date="2015" name="Genome Announc.">
        <title>Complete genome sequences for 35 biothreat assay-relevant bacillus species.</title>
        <authorList>
            <person name="Johnson S.L."/>
            <person name="Daligault H.E."/>
            <person name="Davenport K.W."/>
            <person name="Jaissle J."/>
            <person name="Frey K.G."/>
            <person name="Ladner J.T."/>
            <person name="Broomall S.M."/>
            <person name="Bishop-Lilly K.A."/>
            <person name="Bruce D.C."/>
            <person name="Gibbons H.S."/>
            <person name="Coyne S.R."/>
            <person name="Lo C.C."/>
            <person name="Meincke L."/>
            <person name="Munk A.C."/>
            <person name="Koroleva G.I."/>
            <person name="Rosenzweig C.N."/>
            <person name="Palacios G.F."/>
            <person name="Redden C.L."/>
            <person name="Minogue T.D."/>
            <person name="Chain P.S."/>
        </authorList>
    </citation>
    <scope>NUCLEOTIDE SEQUENCE [LARGE SCALE GENOMIC DNA]</scope>
    <source>
        <strain evidence="4">ATCC 14581 / DSM 32 / JCM 2506 / NBRC 15308 / NCIMB 9376 / NCTC 10342 / NRRL B-14308 / VKM B-512</strain>
    </source>
</reference>
<dbReference type="SUPFAM" id="SSF63817">
    <property type="entry name" value="Sortase"/>
    <property type="match status" value="1"/>
</dbReference>
<dbReference type="KEGG" id="bmeg:BG04_924"/>
<dbReference type="EMBL" id="CP009920">
    <property type="protein sequence ID" value="AJI20797.1"/>
    <property type="molecule type" value="Genomic_DNA"/>
</dbReference>
<accession>A0A0B6AIC4</accession>
<evidence type="ECO:0000256" key="2">
    <source>
        <dbReference type="PIRSR" id="PIRSR605754-1"/>
    </source>
</evidence>
<organism evidence="3 4">
    <name type="scientific">Priestia megaterium (strain ATCC 14581 / DSM 32 / CCUG 1817 / JCM 2506 / NBRC 15308 / NCIMB 9376 / NCTC 10342 / NRRL B-14308 / VKM B-512 / Ford 19)</name>
    <name type="common">Bacillus megaterium</name>
    <dbReference type="NCBI Taxonomy" id="1348623"/>
    <lineage>
        <taxon>Bacteria</taxon>
        <taxon>Bacillati</taxon>
        <taxon>Bacillota</taxon>
        <taxon>Bacilli</taxon>
        <taxon>Bacillales</taxon>
        <taxon>Bacillaceae</taxon>
        <taxon>Priestia</taxon>
    </lineage>
</organism>
<dbReference type="Proteomes" id="UP000031829">
    <property type="component" value="Chromosome"/>
</dbReference>
<evidence type="ECO:0000313" key="3">
    <source>
        <dbReference type="EMBL" id="AJI20797.1"/>
    </source>
</evidence>
<feature type="active site" description="Acyl-thioester intermediate" evidence="2">
    <location>
        <position position="176"/>
    </location>
</feature>
<dbReference type="InterPro" id="IPR042001">
    <property type="entry name" value="Sortase_F"/>
</dbReference>
<dbReference type="CDD" id="cd05829">
    <property type="entry name" value="Sortase_F"/>
    <property type="match status" value="1"/>
</dbReference>
<feature type="active site" description="Proton donor/acceptor" evidence="2">
    <location>
        <position position="110"/>
    </location>
</feature>
<evidence type="ECO:0000256" key="1">
    <source>
        <dbReference type="ARBA" id="ARBA00022801"/>
    </source>
</evidence>
<protein>
    <submittedName>
        <fullName evidence="3">Sortase family protein</fullName>
    </submittedName>
</protein>
<dbReference type="HOGENOM" id="CLU_062592_1_1_9"/>
<dbReference type="GO" id="GO:0016787">
    <property type="term" value="F:hydrolase activity"/>
    <property type="evidence" value="ECO:0007669"/>
    <property type="project" value="UniProtKB-KW"/>
</dbReference>
<proteinExistence type="predicted"/>
<dbReference type="AlphaFoldDB" id="A0A0B6AIC4"/>
<keyword evidence="1" id="KW-0378">Hydrolase</keyword>